<dbReference type="InterPro" id="IPR040758">
    <property type="entry name" value="PrmC_N"/>
</dbReference>
<accession>A0ABP9C9G2</accession>
<gene>
    <name evidence="5 8" type="primary">prmC</name>
    <name evidence="8" type="ORF">GCM10023200_47720</name>
</gene>
<feature type="binding site" evidence="5">
    <location>
        <position position="183"/>
    </location>
    <ligand>
        <name>S-adenosyl-L-methionine</name>
        <dbReference type="ChEBI" id="CHEBI:59789"/>
    </ligand>
</feature>
<dbReference type="GO" id="GO:0032259">
    <property type="term" value="P:methylation"/>
    <property type="evidence" value="ECO:0007669"/>
    <property type="project" value="UniProtKB-KW"/>
</dbReference>
<dbReference type="Proteomes" id="UP001500928">
    <property type="component" value="Unassembled WGS sequence"/>
</dbReference>
<dbReference type="Gene3D" id="3.40.50.150">
    <property type="entry name" value="Vaccinia Virus protein VP39"/>
    <property type="match status" value="1"/>
</dbReference>
<organism evidence="8 9">
    <name type="scientific">Actinomycetospora chlora</name>
    <dbReference type="NCBI Taxonomy" id="663608"/>
    <lineage>
        <taxon>Bacteria</taxon>
        <taxon>Bacillati</taxon>
        <taxon>Actinomycetota</taxon>
        <taxon>Actinomycetes</taxon>
        <taxon>Pseudonocardiales</taxon>
        <taxon>Pseudonocardiaceae</taxon>
        <taxon>Actinomycetospora</taxon>
    </lineage>
</organism>
<dbReference type="Pfam" id="PF05175">
    <property type="entry name" value="MTS"/>
    <property type="match status" value="1"/>
</dbReference>
<comment type="similarity">
    <text evidence="5">Belongs to the protein N5-glutamine methyltransferase family. PrmC subfamily.</text>
</comment>
<comment type="function">
    <text evidence="5">Methylates the class 1 translation termination release factors RF1/PrfA and RF2/PrfB on the glutamine residue of the universally conserved GGQ motif.</text>
</comment>
<dbReference type="PANTHER" id="PTHR18895:SF74">
    <property type="entry name" value="MTRF1L RELEASE FACTOR GLUTAMINE METHYLTRANSFERASE"/>
    <property type="match status" value="1"/>
</dbReference>
<dbReference type="InterPro" id="IPR029063">
    <property type="entry name" value="SAM-dependent_MTases_sf"/>
</dbReference>
<proteinExistence type="inferred from homology"/>
<comment type="catalytic activity">
    <reaction evidence="4 5">
        <text>L-glutaminyl-[peptide chain release factor] + S-adenosyl-L-methionine = N(5)-methyl-L-glutaminyl-[peptide chain release factor] + S-adenosyl-L-homocysteine + H(+)</text>
        <dbReference type="Rhea" id="RHEA:42896"/>
        <dbReference type="Rhea" id="RHEA-COMP:10271"/>
        <dbReference type="Rhea" id="RHEA-COMP:10272"/>
        <dbReference type="ChEBI" id="CHEBI:15378"/>
        <dbReference type="ChEBI" id="CHEBI:30011"/>
        <dbReference type="ChEBI" id="CHEBI:57856"/>
        <dbReference type="ChEBI" id="CHEBI:59789"/>
        <dbReference type="ChEBI" id="CHEBI:61891"/>
        <dbReference type="EC" id="2.1.1.297"/>
    </reaction>
</comment>
<dbReference type="SUPFAM" id="SSF53335">
    <property type="entry name" value="S-adenosyl-L-methionine-dependent methyltransferases"/>
    <property type="match status" value="1"/>
</dbReference>
<dbReference type="InterPro" id="IPR007848">
    <property type="entry name" value="Small_mtfrase_dom"/>
</dbReference>
<reference evidence="9" key="1">
    <citation type="journal article" date="2019" name="Int. J. Syst. Evol. Microbiol.">
        <title>The Global Catalogue of Microorganisms (GCM) 10K type strain sequencing project: providing services to taxonomists for standard genome sequencing and annotation.</title>
        <authorList>
            <consortium name="The Broad Institute Genomics Platform"/>
            <consortium name="The Broad Institute Genome Sequencing Center for Infectious Disease"/>
            <person name="Wu L."/>
            <person name="Ma J."/>
        </authorList>
    </citation>
    <scope>NUCLEOTIDE SEQUENCE [LARGE SCALE GENOMIC DNA]</scope>
    <source>
        <strain evidence="9">JCM 17979</strain>
    </source>
</reference>
<feature type="domain" description="Release factor glutamine methyltransferase N-terminal" evidence="7">
    <location>
        <begin position="4"/>
        <end position="71"/>
    </location>
</feature>
<evidence type="ECO:0000259" key="6">
    <source>
        <dbReference type="Pfam" id="PF05175"/>
    </source>
</evidence>
<comment type="caution">
    <text evidence="5">Lacks conserved residue(s) required for the propagation of feature annotation.</text>
</comment>
<sequence length="274" mass="28048">MRALLVRLTERLAAAGVASPRVDAELLVAHALGVPRGRLLLADPPDAEQARVLEDLVARRAAREPLQHLVGTAVLGPVEVAVGPGVFVPRPETETLLELALGLLHGRERPVVVDLCTGTGALALAIAHARPDATVHAVDADPGALVWARRNTAGTGVTVHEADVTVPGVLAGLDGTVDVVTCNPPYVPEGTAVPPEVVADPHVAVFAGADGLDVVRPVATLAHRLLRGGGAVALEHDESHPAAVRDVLAAAGFTGVATVTDLAGRPRVTSGHRA</sequence>
<dbReference type="NCBIfam" id="TIGR03534">
    <property type="entry name" value="RF_mod_PrmC"/>
    <property type="match status" value="1"/>
</dbReference>
<feature type="binding site" evidence="5">
    <location>
        <begin position="183"/>
        <end position="186"/>
    </location>
    <ligand>
        <name>substrate</name>
    </ligand>
</feature>
<keyword evidence="9" id="KW-1185">Reference proteome</keyword>
<feature type="domain" description="Methyltransferase small" evidence="6">
    <location>
        <begin position="104"/>
        <end position="188"/>
    </location>
</feature>
<dbReference type="Pfam" id="PF17827">
    <property type="entry name" value="PrmC_N"/>
    <property type="match status" value="1"/>
</dbReference>
<dbReference type="NCBIfam" id="TIGR00536">
    <property type="entry name" value="hemK_fam"/>
    <property type="match status" value="1"/>
</dbReference>
<dbReference type="HAMAP" id="MF_02126">
    <property type="entry name" value="RF_methyltr_PrmC"/>
    <property type="match status" value="1"/>
</dbReference>
<dbReference type="PANTHER" id="PTHR18895">
    <property type="entry name" value="HEMK METHYLTRANSFERASE"/>
    <property type="match status" value="1"/>
</dbReference>
<dbReference type="CDD" id="cd02440">
    <property type="entry name" value="AdoMet_MTases"/>
    <property type="match status" value="1"/>
</dbReference>
<dbReference type="EMBL" id="BAABHO010000049">
    <property type="protein sequence ID" value="GAA4804818.1"/>
    <property type="molecule type" value="Genomic_DNA"/>
</dbReference>
<keyword evidence="1 5" id="KW-0489">Methyltransferase</keyword>
<dbReference type="InterPro" id="IPR050320">
    <property type="entry name" value="N5-glutamine_MTase"/>
</dbReference>
<evidence type="ECO:0000259" key="7">
    <source>
        <dbReference type="Pfam" id="PF17827"/>
    </source>
</evidence>
<dbReference type="InterPro" id="IPR004556">
    <property type="entry name" value="HemK-like"/>
</dbReference>
<evidence type="ECO:0000313" key="9">
    <source>
        <dbReference type="Proteomes" id="UP001500928"/>
    </source>
</evidence>
<evidence type="ECO:0000256" key="2">
    <source>
        <dbReference type="ARBA" id="ARBA00022679"/>
    </source>
</evidence>
<dbReference type="Gene3D" id="1.10.8.10">
    <property type="entry name" value="DNA helicase RuvA subunit, C-terminal domain"/>
    <property type="match status" value="1"/>
</dbReference>
<name>A0ABP9C9G2_9PSEU</name>
<evidence type="ECO:0000256" key="5">
    <source>
        <dbReference type="HAMAP-Rule" id="MF_02126"/>
    </source>
</evidence>
<dbReference type="InterPro" id="IPR019874">
    <property type="entry name" value="RF_methyltr_PrmC"/>
</dbReference>
<protein>
    <recommendedName>
        <fullName evidence="5">Release factor glutamine methyltransferase</fullName>
        <shortName evidence="5">RF MTase</shortName>
        <ecNumber evidence="5">2.1.1.297</ecNumber>
    </recommendedName>
    <alternativeName>
        <fullName evidence="5">N5-glutamine methyltransferase PrmC</fullName>
    </alternativeName>
    <alternativeName>
        <fullName evidence="5">Protein-(glutamine-N5) MTase PrmC</fullName>
    </alternativeName>
    <alternativeName>
        <fullName evidence="5">Protein-glutamine N-methyltransferase PrmC</fullName>
    </alternativeName>
</protein>
<evidence type="ECO:0000256" key="4">
    <source>
        <dbReference type="ARBA" id="ARBA00048391"/>
    </source>
</evidence>
<dbReference type="EC" id="2.1.1.297" evidence="5"/>
<evidence type="ECO:0000256" key="1">
    <source>
        <dbReference type="ARBA" id="ARBA00022603"/>
    </source>
</evidence>
<keyword evidence="2 5" id="KW-0808">Transferase</keyword>
<keyword evidence="3 5" id="KW-0949">S-adenosyl-L-methionine</keyword>
<evidence type="ECO:0000256" key="3">
    <source>
        <dbReference type="ARBA" id="ARBA00022691"/>
    </source>
</evidence>
<evidence type="ECO:0000313" key="8">
    <source>
        <dbReference type="EMBL" id="GAA4804818.1"/>
    </source>
</evidence>
<dbReference type="GO" id="GO:0008168">
    <property type="term" value="F:methyltransferase activity"/>
    <property type="evidence" value="ECO:0007669"/>
    <property type="project" value="UniProtKB-KW"/>
</dbReference>
<comment type="caution">
    <text evidence="8">The sequence shown here is derived from an EMBL/GenBank/DDBJ whole genome shotgun (WGS) entry which is preliminary data.</text>
</comment>
<feature type="binding site" evidence="5">
    <location>
        <position position="139"/>
    </location>
    <ligand>
        <name>S-adenosyl-L-methionine</name>
        <dbReference type="ChEBI" id="CHEBI:59789"/>
    </ligand>
</feature>